<sequence length="110" mass="11523">MSRQRAQDGGQPRDWWAQLYDPGAPDTGRARASDSLDERYRSVSRTLADAPGPGTPSSQCSSQSSGALPVADPEALAELVPDTVVEGARFGRAVVRAASVRGVGARRAGE</sequence>
<feature type="region of interest" description="Disordered" evidence="1">
    <location>
        <begin position="1"/>
        <end position="69"/>
    </location>
</feature>
<gene>
    <name evidence="2" type="ORF">ITI46_22680</name>
</gene>
<feature type="non-terminal residue" evidence="2">
    <location>
        <position position="110"/>
    </location>
</feature>
<dbReference type="Proteomes" id="UP001519064">
    <property type="component" value="Unassembled WGS sequence"/>
</dbReference>
<evidence type="ECO:0000256" key="1">
    <source>
        <dbReference type="SAM" id="MobiDB-lite"/>
    </source>
</evidence>
<proteinExistence type="predicted"/>
<evidence type="ECO:0000313" key="3">
    <source>
        <dbReference type="Proteomes" id="UP001519064"/>
    </source>
</evidence>
<comment type="caution">
    <text evidence="2">The sequence shown here is derived from an EMBL/GenBank/DDBJ whole genome shotgun (WGS) entry which is preliminary data.</text>
</comment>
<organism evidence="2 3">
    <name type="scientific">Streptomyces oryzae</name>
    <dbReference type="NCBI Taxonomy" id="1434886"/>
    <lineage>
        <taxon>Bacteria</taxon>
        <taxon>Bacillati</taxon>
        <taxon>Actinomycetota</taxon>
        <taxon>Actinomycetes</taxon>
        <taxon>Kitasatosporales</taxon>
        <taxon>Streptomycetaceae</taxon>
        <taxon>Streptomyces</taxon>
    </lineage>
</organism>
<dbReference type="EMBL" id="JADKMA010000128">
    <property type="protein sequence ID" value="MBO8194445.1"/>
    <property type="molecule type" value="Genomic_DNA"/>
</dbReference>
<reference evidence="2 3" key="1">
    <citation type="submission" date="2020-11" db="EMBL/GenBank/DDBJ databases">
        <title>Streptomyces spirodelae sp. nov., isolated from duckweed.</title>
        <authorList>
            <person name="Saimee Y."/>
            <person name="Duangmal K."/>
        </authorList>
    </citation>
    <scope>NUCLEOTIDE SEQUENCE [LARGE SCALE GENOMIC DNA]</scope>
    <source>
        <strain evidence="2 3">S16-07</strain>
    </source>
</reference>
<name>A0ABS3XGC8_9ACTN</name>
<protein>
    <submittedName>
        <fullName evidence="2">Protein phosphatase 2C domain-containing protein</fullName>
    </submittedName>
</protein>
<accession>A0ABS3XGC8</accession>
<keyword evidence="3" id="KW-1185">Reference proteome</keyword>
<feature type="compositionally biased region" description="Basic and acidic residues" evidence="1">
    <location>
        <begin position="28"/>
        <end position="41"/>
    </location>
</feature>
<evidence type="ECO:0000313" key="2">
    <source>
        <dbReference type="EMBL" id="MBO8194445.1"/>
    </source>
</evidence>